<evidence type="ECO:0000256" key="1">
    <source>
        <dbReference type="SAM" id="Coils"/>
    </source>
</evidence>
<evidence type="ECO:0000313" key="3">
    <source>
        <dbReference type="EMBL" id="AQG80940.1"/>
    </source>
</evidence>
<dbReference type="AlphaFoldDB" id="A0A1P9WZY2"/>
<dbReference type="InterPro" id="IPR027417">
    <property type="entry name" value="P-loop_NTPase"/>
</dbReference>
<gene>
    <name evidence="3" type="ORF">AWR27_17390</name>
</gene>
<evidence type="ECO:0000259" key="2">
    <source>
        <dbReference type="Pfam" id="PF07728"/>
    </source>
</evidence>
<proteinExistence type="predicted"/>
<dbReference type="Proteomes" id="UP000187941">
    <property type="component" value="Chromosome"/>
</dbReference>
<dbReference type="RefSeq" id="WP_077132403.1">
    <property type="nucleotide sequence ID" value="NZ_CP014263.1"/>
</dbReference>
<dbReference type="GO" id="GO:0016887">
    <property type="term" value="F:ATP hydrolysis activity"/>
    <property type="evidence" value="ECO:0007669"/>
    <property type="project" value="InterPro"/>
</dbReference>
<sequence length="771" mass="87183">MKAIVQKQNATHNNPDIGYVRPVMVEENGRFIPVPPGYFPNTGNILIYTAYHAEINERFLKEELFFLDYTLNPRHSNETPSSCKFSSAGTFATEPLRHQLCRVINKPFDPNRPITLTVEDQPYSYVFLRDDNQLIGPFWHSNEPESDTDDLLRIRLRSESALELDISSDYDNCVFRIPTANLSLVEVGSRQYVLDVKDLLSDDRNLNQPVYYGASNELMDWARRKIGGAWTVDARQLRQISDLLDNLNPDGQLETLKLARLRQLIRGSEEWISGKLPAFARQFLTETEEGRQFLDEYLRNNSNDIYNRQNQEWQRLNDEVRKLNDELRRRKSATTPSVNGAAASPDLVKAEQDKLAELTAQRQVIEQSFSQLRHELTNADDVRLNLLRAKTYLDVLEGRTGRPVPADTPSLPSANSLPTFLRPVTPDARQYTSEVQGWLDEAGRSLEFNDVANYLITLQQSFLTVLAGLPGVGKTSLVTRLAGATGLTNRLLTVPVGRGWTSAADLIGYYNPFTEQFQPARTGLYEVISRLDAEQRRADELPHWVLLDEANLSPLEHYWSDFMRLSDPEAEPVLTLTGANGNVPYQLGQGLRFVATINYDHTTEVLSPRLLDRAAVIRLQASRDLIEPSTLEPPAPLPMLTTPQGQLLFSETGEPFTADEAALFRQLRDVLENEDAALGQPVIISPRKQRAVQAYCGRGRGLLEGDSAFMALDYAVSQHVFPLVNGRGEGFGKRLRRLLELIDRPLPRSARLLSRLITIGTDSYHVYRFFS</sequence>
<dbReference type="STRING" id="1178516.AWR27_17390"/>
<accession>A0A1P9WZY2</accession>
<protein>
    <recommendedName>
        <fullName evidence="2">ATPase dynein-related AAA domain-containing protein</fullName>
    </recommendedName>
</protein>
<keyword evidence="4" id="KW-1185">Reference proteome</keyword>
<evidence type="ECO:0000313" key="4">
    <source>
        <dbReference type="Proteomes" id="UP000187941"/>
    </source>
</evidence>
<dbReference type="Gene3D" id="3.40.50.300">
    <property type="entry name" value="P-loop containing nucleotide triphosphate hydrolases"/>
    <property type="match status" value="1"/>
</dbReference>
<reference evidence="3 4" key="1">
    <citation type="submission" date="2016-01" db="EMBL/GenBank/DDBJ databases">
        <authorList>
            <person name="Oliw E.H."/>
        </authorList>
    </citation>
    <scope>NUCLEOTIDE SEQUENCE [LARGE SCALE GENOMIC DNA]</scope>
    <source>
        <strain evidence="3 4">DY10</strain>
    </source>
</reference>
<keyword evidence="1" id="KW-0175">Coiled coil</keyword>
<dbReference type="SUPFAM" id="SSF52540">
    <property type="entry name" value="P-loop containing nucleoside triphosphate hydrolases"/>
    <property type="match status" value="1"/>
</dbReference>
<dbReference type="GO" id="GO:0005524">
    <property type="term" value="F:ATP binding"/>
    <property type="evidence" value="ECO:0007669"/>
    <property type="project" value="InterPro"/>
</dbReference>
<name>A0A1P9WZY2_9BACT</name>
<dbReference type="KEGG" id="smon:AWR27_17390"/>
<feature type="coiled-coil region" evidence="1">
    <location>
        <begin position="306"/>
        <end position="375"/>
    </location>
</feature>
<dbReference type="EMBL" id="CP014263">
    <property type="protein sequence ID" value="AQG80940.1"/>
    <property type="molecule type" value="Genomic_DNA"/>
</dbReference>
<feature type="domain" description="ATPase dynein-related AAA" evidence="2">
    <location>
        <begin position="465"/>
        <end position="613"/>
    </location>
</feature>
<organism evidence="3 4">
    <name type="scientific">Spirosoma montaniterrae</name>
    <dbReference type="NCBI Taxonomy" id="1178516"/>
    <lineage>
        <taxon>Bacteria</taxon>
        <taxon>Pseudomonadati</taxon>
        <taxon>Bacteroidota</taxon>
        <taxon>Cytophagia</taxon>
        <taxon>Cytophagales</taxon>
        <taxon>Cytophagaceae</taxon>
        <taxon>Spirosoma</taxon>
    </lineage>
</organism>
<dbReference type="Pfam" id="PF07728">
    <property type="entry name" value="AAA_5"/>
    <property type="match status" value="1"/>
</dbReference>
<dbReference type="InterPro" id="IPR011704">
    <property type="entry name" value="ATPase_dyneun-rel_AAA"/>
</dbReference>